<evidence type="ECO:0000313" key="7">
    <source>
        <dbReference type="EMBL" id="KUG04602.1"/>
    </source>
</evidence>
<comment type="caution">
    <text evidence="7">The sequence shown here is derived from an EMBL/GenBank/DDBJ whole genome shotgun (WGS) entry which is preliminary data.</text>
</comment>
<dbReference type="EMBL" id="LNQE01001844">
    <property type="protein sequence ID" value="KUG04602.1"/>
    <property type="molecule type" value="Genomic_DNA"/>
</dbReference>
<feature type="transmembrane region" description="Helical" evidence="6">
    <location>
        <begin position="142"/>
        <end position="166"/>
    </location>
</feature>
<reference evidence="7" key="1">
    <citation type="journal article" date="2015" name="Proc. Natl. Acad. Sci. U.S.A.">
        <title>Networks of energetic and metabolic interactions define dynamics in microbial communities.</title>
        <authorList>
            <person name="Embree M."/>
            <person name="Liu J.K."/>
            <person name="Al-Bassam M.M."/>
            <person name="Zengler K."/>
        </authorList>
    </citation>
    <scope>NUCLEOTIDE SEQUENCE</scope>
</reference>
<evidence type="ECO:0000256" key="5">
    <source>
        <dbReference type="ARBA" id="ARBA00023136"/>
    </source>
</evidence>
<evidence type="ECO:0000256" key="6">
    <source>
        <dbReference type="SAM" id="Phobius"/>
    </source>
</evidence>
<feature type="transmembrane region" description="Helical" evidence="6">
    <location>
        <begin position="330"/>
        <end position="349"/>
    </location>
</feature>
<dbReference type="PANTHER" id="PTHR34975">
    <property type="entry name" value="SPORE GERMINATION PROTEIN A2"/>
    <property type="match status" value="1"/>
</dbReference>
<sequence>MSENQIASRQVAFLTFALIIGSAIIYMPESIAGRDAWLSTLLAVPVGLYILFVIITVQLMFPGMNMLDISELVLGRFAGRTLNAFYVWLLLIMSIFYLYDLFVFLDIVIFDLKRYVHYGIFILLAAYCIYKGINAVARLVELLVWVIVLFLLLGIFIATICCSQFSHLLPVLADWRPVMAGSLYAANWPFAQVSMLIIYFPYVSDLADKRRTIYTWYLMGALILIIRSVLIISILGVEITRFSRHPVYQALRLLQVGTFERIDLTFFALLFLSGFFALLVCYQSLVMGLQKLMDRDENRYLILPVGLLLVVLTSYMLTADVEVFPLQVQVLPFHTLPIHILYPSIILIAGKIYQKRKATTKTAAR</sequence>
<keyword evidence="2" id="KW-0813">Transport</keyword>
<evidence type="ECO:0000256" key="1">
    <source>
        <dbReference type="ARBA" id="ARBA00004141"/>
    </source>
</evidence>
<dbReference type="PANTHER" id="PTHR34975:SF2">
    <property type="entry name" value="SPORE GERMINATION PROTEIN A2"/>
    <property type="match status" value="1"/>
</dbReference>
<keyword evidence="4 6" id="KW-1133">Transmembrane helix</keyword>
<dbReference type="NCBIfam" id="TIGR00912">
    <property type="entry name" value="2A0309"/>
    <property type="match status" value="1"/>
</dbReference>
<name>A0A0W8E7J3_9ZZZZ</name>
<dbReference type="AlphaFoldDB" id="A0A0W8E7J3"/>
<dbReference type="GO" id="GO:0016020">
    <property type="term" value="C:membrane"/>
    <property type="evidence" value="ECO:0007669"/>
    <property type="project" value="UniProtKB-SubCell"/>
</dbReference>
<protein>
    <submittedName>
        <fullName evidence="7">Spore germination protein gerkb</fullName>
    </submittedName>
</protein>
<gene>
    <name evidence="7" type="ORF">ASZ90_017963</name>
</gene>
<feature type="transmembrane region" description="Helical" evidence="6">
    <location>
        <begin position="264"/>
        <end position="288"/>
    </location>
</feature>
<evidence type="ECO:0000256" key="3">
    <source>
        <dbReference type="ARBA" id="ARBA00022692"/>
    </source>
</evidence>
<evidence type="ECO:0000256" key="2">
    <source>
        <dbReference type="ARBA" id="ARBA00022448"/>
    </source>
</evidence>
<dbReference type="Pfam" id="PF03845">
    <property type="entry name" value="Spore_permease"/>
    <property type="match status" value="1"/>
</dbReference>
<feature type="transmembrane region" description="Helical" evidence="6">
    <location>
        <begin position="115"/>
        <end position="130"/>
    </location>
</feature>
<feature type="transmembrane region" description="Helical" evidence="6">
    <location>
        <begin position="186"/>
        <end position="204"/>
    </location>
</feature>
<feature type="transmembrane region" description="Helical" evidence="6">
    <location>
        <begin position="216"/>
        <end position="237"/>
    </location>
</feature>
<feature type="transmembrane region" description="Helical" evidence="6">
    <location>
        <begin position="12"/>
        <end position="31"/>
    </location>
</feature>
<keyword evidence="5 6" id="KW-0472">Membrane</keyword>
<dbReference type="GO" id="GO:0009847">
    <property type="term" value="P:spore germination"/>
    <property type="evidence" value="ECO:0007669"/>
    <property type="project" value="InterPro"/>
</dbReference>
<feature type="transmembrane region" description="Helical" evidence="6">
    <location>
        <begin position="82"/>
        <end position="109"/>
    </location>
</feature>
<keyword evidence="3 6" id="KW-0812">Transmembrane</keyword>
<organism evidence="7">
    <name type="scientific">hydrocarbon metagenome</name>
    <dbReference type="NCBI Taxonomy" id="938273"/>
    <lineage>
        <taxon>unclassified sequences</taxon>
        <taxon>metagenomes</taxon>
        <taxon>ecological metagenomes</taxon>
    </lineage>
</organism>
<comment type="subcellular location">
    <subcellularLocation>
        <location evidence="1">Membrane</location>
        <topology evidence="1">Multi-pass membrane protein</topology>
    </subcellularLocation>
</comment>
<proteinExistence type="predicted"/>
<dbReference type="InterPro" id="IPR004761">
    <property type="entry name" value="Spore_GerAB"/>
</dbReference>
<accession>A0A0W8E7J3</accession>
<feature type="transmembrane region" description="Helical" evidence="6">
    <location>
        <begin position="37"/>
        <end position="61"/>
    </location>
</feature>
<feature type="transmembrane region" description="Helical" evidence="6">
    <location>
        <begin position="300"/>
        <end position="318"/>
    </location>
</feature>
<evidence type="ECO:0000256" key="4">
    <source>
        <dbReference type="ARBA" id="ARBA00022989"/>
    </source>
</evidence>